<dbReference type="EMBL" id="JACRYL010000017">
    <property type="protein sequence ID" value="MBC6112171.1"/>
    <property type="molecule type" value="Genomic_DNA"/>
</dbReference>
<organism evidence="1 2">
    <name type="scientific">Pedobacter fastidiosus</name>
    <dbReference type="NCBI Taxonomy" id="2765361"/>
    <lineage>
        <taxon>Bacteria</taxon>
        <taxon>Pseudomonadati</taxon>
        <taxon>Bacteroidota</taxon>
        <taxon>Sphingobacteriia</taxon>
        <taxon>Sphingobacteriales</taxon>
        <taxon>Sphingobacteriaceae</taxon>
        <taxon>Pedobacter</taxon>
    </lineage>
</organism>
<reference evidence="1 2" key="1">
    <citation type="submission" date="2020-08" db="EMBL/GenBank/DDBJ databases">
        <authorList>
            <person name="Sun Q."/>
            <person name="Inoue M."/>
        </authorList>
    </citation>
    <scope>NUCLEOTIDE SEQUENCE [LARGE SCALE GENOMIC DNA]</scope>
    <source>
        <strain evidence="1 2">CCM 8938</strain>
    </source>
</reference>
<accession>A0ABR7KVV9</accession>
<dbReference type="Proteomes" id="UP000652755">
    <property type="component" value="Unassembled WGS sequence"/>
</dbReference>
<gene>
    <name evidence="1" type="ORF">H7U22_17245</name>
</gene>
<evidence type="ECO:0000313" key="1">
    <source>
        <dbReference type="EMBL" id="MBC6112171.1"/>
    </source>
</evidence>
<dbReference type="Gene3D" id="3.90.550.10">
    <property type="entry name" value="Spore Coat Polysaccharide Biosynthesis Protein SpsA, Chain A"/>
    <property type="match status" value="1"/>
</dbReference>
<dbReference type="SUPFAM" id="SSF53448">
    <property type="entry name" value="Nucleotide-diphospho-sugar transferases"/>
    <property type="match status" value="1"/>
</dbReference>
<evidence type="ECO:0000313" key="2">
    <source>
        <dbReference type="Proteomes" id="UP000652755"/>
    </source>
</evidence>
<sequence>MTRKVICITPIKNEAWILPIFLKSASLWADHIIISDQGSTDESVVIAKSFEKVILIENKGLGYNEAERQAQLIDEARKIEGNNNIFMALDADELLVNYHNNPEWEALKNETPGTTFWLPWLNILPDFVDFYASTGGEMLFGYINDNRKHKGNTIHSPRVPSDLTEKKVIFKALKILHFQYALKERLLSKHRWYECFEKIKHPHRNNIDIYRQYHHIDLPVKNIEKINPEWLKKLTENKIYLADIKDDGNYWWDKEVCLWFDQFGLKHFKKLAIWYPDWPKIYSININKNPSHIKDPRNTLDKMVHHWLAKSQSNRFSFKNKVINKFLRIINW</sequence>
<proteinExistence type="predicted"/>
<keyword evidence="2" id="KW-1185">Reference proteome</keyword>
<dbReference type="InterPro" id="IPR029044">
    <property type="entry name" value="Nucleotide-diphossugar_trans"/>
</dbReference>
<name>A0ABR7KVV9_9SPHI</name>
<dbReference type="Pfam" id="PF13704">
    <property type="entry name" value="Glyco_tranf_2_4"/>
    <property type="match status" value="1"/>
</dbReference>
<protein>
    <submittedName>
        <fullName evidence="1">Glycosyltransferase family 2 protein</fullName>
    </submittedName>
</protein>
<dbReference type="RefSeq" id="WP_187072599.1">
    <property type="nucleotide sequence ID" value="NZ_JACRYL010000017.1"/>
</dbReference>
<comment type="caution">
    <text evidence="1">The sequence shown here is derived from an EMBL/GenBank/DDBJ whole genome shotgun (WGS) entry which is preliminary data.</text>
</comment>